<organism evidence="3 4">
    <name type="scientific">Pygocentrus nattereri</name>
    <name type="common">Red-bellied piranha</name>
    <dbReference type="NCBI Taxonomy" id="42514"/>
    <lineage>
        <taxon>Eukaryota</taxon>
        <taxon>Metazoa</taxon>
        <taxon>Chordata</taxon>
        <taxon>Craniata</taxon>
        <taxon>Vertebrata</taxon>
        <taxon>Euteleostomi</taxon>
        <taxon>Actinopterygii</taxon>
        <taxon>Neopterygii</taxon>
        <taxon>Teleostei</taxon>
        <taxon>Ostariophysi</taxon>
        <taxon>Characiformes</taxon>
        <taxon>Characoidei</taxon>
        <taxon>Pygocentrus</taxon>
    </lineage>
</organism>
<reference evidence="3" key="3">
    <citation type="submission" date="2025-09" db="UniProtKB">
        <authorList>
            <consortium name="Ensembl"/>
        </authorList>
    </citation>
    <scope>IDENTIFICATION</scope>
</reference>
<dbReference type="InterPro" id="IPR048997">
    <property type="entry name" value="Stonustoxin-like_helical"/>
</dbReference>
<feature type="domain" description="SNTX thioredoxin-like" evidence="1">
    <location>
        <begin position="365"/>
        <end position="494"/>
    </location>
</feature>
<evidence type="ECO:0000313" key="3">
    <source>
        <dbReference type="Ensembl" id="ENSPNAP00000025368.2"/>
    </source>
</evidence>
<dbReference type="PANTHER" id="PTHR31594:SF11">
    <property type="entry name" value="NEOVERRUCOTOXIN SUBUNIT ALPHA-LIKE ISOFORM X1-RELATED"/>
    <property type="match status" value="1"/>
</dbReference>
<evidence type="ECO:0000259" key="2">
    <source>
        <dbReference type="Pfam" id="PF21109"/>
    </source>
</evidence>
<dbReference type="Ensembl" id="ENSPNAT00000007798.2">
    <property type="protein sequence ID" value="ENSPNAP00000025368.2"/>
    <property type="gene ID" value="ENSPNAG00000033751.1"/>
</dbReference>
<proteinExistence type="predicted"/>
<dbReference type="InterPro" id="IPR040581">
    <property type="entry name" value="Thioredoxin_11"/>
</dbReference>
<reference evidence="3" key="2">
    <citation type="submission" date="2025-08" db="UniProtKB">
        <authorList>
            <consortium name="Ensembl"/>
        </authorList>
    </citation>
    <scope>IDENTIFICATION</scope>
</reference>
<reference evidence="3 4" key="1">
    <citation type="submission" date="2020-10" db="EMBL/GenBank/DDBJ databases">
        <title>Pygocentrus nattereri (red-bellied piranha) genome, fPygNat1, primary haplotype.</title>
        <authorList>
            <person name="Myers G."/>
            <person name="Meyer A."/>
            <person name="Karagic N."/>
            <person name="Pippel M."/>
            <person name="Winkler S."/>
            <person name="Tracey A."/>
            <person name="Wood J."/>
            <person name="Formenti G."/>
            <person name="Howe K."/>
            <person name="Fedrigo O."/>
            <person name="Jarvis E.D."/>
        </authorList>
    </citation>
    <scope>NUCLEOTIDE SEQUENCE [LARGE SCALE GENOMIC DNA]</scope>
</reference>
<dbReference type="Pfam" id="PF21109">
    <property type="entry name" value="Stonustoxin_helical"/>
    <property type="match status" value="1"/>
</dbReference>
<dbReference type="Proteomes" id="UP001501920">
    <property type="component" value="Chromosome 12"/>
</dbReference>
<protein>
    <recommendedName>
        <fullName evidence="5">Fibronectin type-III domain-containing protein</fullName>
    </recommendedName>
</protein>
<dbReference type="PANTHER" id="PTHR31594">
    <property type="entry name" value="AIG1-TYPE G DOMAIN-CONTAINING PROTEIN"/>
    <property type="match status" value="1"/>
</dbReference>
<dbReference type="Pfam" id="PF18078">
    <property type="entry name" value="Thioredoxin_11"/>
    <property type="match status" value="1"/>
</dbReference>
<sequence length="682" mass="76694">QITICYISFTFHHPLILGITLWDKKTLNEDLDVHPQPKTDLKLSASDSLSDKANLLDVSASLKASFMGGLVEVAGSAKYLHDSKSSACQERITMHFSQTTRFEQLTMAEFGKITYPQVFDQHTATHVVTAVLYGAQAFMVFDHTAEDNEDKQEVKGNLHAMIKKIPSFSIEGEADLTLNEGEKKMADNISVSFYGDYELERNPTTYIEALQTYKDLPNMLRESGAVPVRVWLYPLKLLNNKAAKLVKEISESLVSKTEVLLEELGEVERRCNDLVRNRSVDDFLDMKGRLQMFQDLFSAHKIAFQKAIFKALPAIRGGTQEELALANILSGHYRSPFAANNLNQWLDNITNELDILNSYMRGLRDIRVVTSLGRLNSILFDPDIDIVICLSFTSLKYKDTYLDTLKDFVNSEALVNPVETSTAYSFQVTEPWFTSFDISNAMRQNLSLFTSFSKANKKEERTRFVIASISDTTNPGTSIRLYEKGKLINPKFQPVSKPPLPTVEIQRQAITLKLQKSPTGETLKFRVEYAMVKAGETIKDQDWKTRDTPDAETPFVLDTLQPRDQYLLRYKAHRKWVNQFSKSVPGLMVGGTGGRQGATIQEFTFQDGDRFRSLTLWPNTTKNRLGGLEFDVVRKTGLTEVFSAKISGRGEPVSIDVGSGICCGVKVRSGGDVDALGFFFIK</sequence>
<evidence type="ECO:0008006" key="5">
    <source>
        <dbReference type="Google" id="ProtNLM"/>
    </source>
</evidence>
<feature type="domain" description="Stonustoxin-like helical" evidence="2">
    <location>
        <begin position="260"/>
        <end position="353"/>
    </location>
</feature>
<dbReference type="AlphaFoldDB" id="A0A3B4DPH0"/>
<evidence type="ECO:0000313" key="4">
    <source>
        <dbReference type="Proteomes" id="UP001501920"/>
    </source>
</evidence>
<evidence type="ECO:0000259" key="1">
    <source>
        <dbReference type="Pfam" id="PF18078"/>
    </source>
</evidence>
<dbReference type="GeneTree" id="ENSGT00390000014380"/>
<keyword evidence="4" id="KW-1185">Reference proteome</keyword>
<dbReference type="InterPro" id="IPR052090">
    <property type="entry name" value="Cytolytic_pore-forming_toxin"/>
</dbReference>
<accession>A0A3B4DPH0</accession>
<name>A0A3B4DPH0_PYGNA</name>